<protein>
    <submittedName>
        <fullName evidence="6">Uncharacterized protein</fullName>
    </submittedName>
</protein>
<reference evidence="6" key="1">
    <citation type="journal article" date="2019" name="Environ. Microbiol.">
        <title>Fungal ecological strategies reflected in gene transcription - a case study of two litter decomposers.</title>
        <authorList>
            <person name="Barbi F."/>
            <person name="Kohler A."/>
            <person name="Barry K."/>
            <person name="Baskaran P."/>
            <person name="Daum C."/>
            <person name="Fauchery L."/>
            <person name="Ihrmark K."/>
            <person name="Kuo A."/>
            <person name="LaButti K."/>
            <person name="Lipzen A."/>
            <person name="Morin E."/>
            <person name="Grigoriev I.V."/>
            <person name="Henrissat B."/>
            <person name="Lindahl B."/>
            <person name="Martin F."/>
        </authorList>
    </citation>
    <scope>NUCLEOTIDE SEQUENCE</scope>
    <source>
        <strain evidence="6">JB14</strain>
    </source>
</reference>
<proteinExistence type="predicted"/>
<evidence type="ECO:0000256" key="1">
    <source>
        <dbReference type="ARBA" id="ARBA00022884"/>
    </source>
</evidence>
<dbReference type="Gene3D" id="3.30.160.20">
    <property type="match status" value="1"/>
</dbReference>
<evidence type="ECO:0000313" key="7">
    <source>
        <dbReference type="Proteomes" id="UP000799118"/>
    </source>
</evidence>
<dbReference type="InterPro" id="IPR000999">
    <property type="entry name" value="RNase_III_dom"/>
</dbReference>
<feature type="domain" description="DRBM" evidence="4">
    <location>
        <begin position="214"/>
        <end position="286"/>
    </location>
</feature>
<keyword evidence="1 2" id="KW-0694">RNA-binding</keyword>
<feature type="region of interest" description="Disordered" evidence="3">
    <location>
        <begin position="162"/>
        <end position="217"/>
    </location>
</feature>
<dbReference type="GO" id="GO:0003723">
    <property type="term" value="F:RNA binding"/>
    <property type="evidence" value="ECO:0007669"/>
    <property type="project" value="UniProtKB-UniRule"/>
</dbReference>
<feature type="compositionally biased region" description="Pro residues" evidence="3">
    <location>
        <begin position="168"/>
        <end position="179"/>
    </location>
</feature>
<evidence type="ECO:0000313" key="6">
    <source>
        <dbReference type="EMBL" id="KAE9386391.1"/>
    </source>
</evidence>
<dbReference type="CDD" id="cd00593">
    <property type="entry name" value="RIBOc"/>
    <property type="match status" value="1"/>
</dbReference>
<dbReference type="SUPFAM" id="SSF54768">
    <property type="entry name" value="dsRNA-binding domain-like"/>
    <property type="match status" value="1"/>
</dbReference>
<dbReference type="SMART" id="SM00358">
    <property type="entry name" value="DSRM"/>
    <property type="match status" value="1"/>
</dbReference>
<dbReference type="SMART" id="SM00535">
    <property type="entry name" value="RIBOc"/>
    <property type="match status" value="1"/>
</dbReference>
<dbReference type="PROSITE" id="PS50142">
    <property type="entry name" value="RNASE_3_2"/>
    <property type="match status" value="1"/>
</dbReference>
<dbReference type="Proteomes" id="UP000799118">
    <property type="component" value="Unassembled WGS sequence"/>
</dbReference>
<dbReference type="Gene3D" id="1.10.1520.10">
    <property type="entry name" value="Ribonuclease III domain"/>
    <property type="match status" value="1"/>
</dbReference>
<dbReference type="AlphaFoldDB" id="A0A6A4GL46"/>
<gene>
    <name evidence="6" type="ORF">BT96DRAFT_539537</name>
</gene>
<evidence type="ECO:0000256" key="3">
    <source>
        <dbReference type="SAM" id="MobiDB-lite"/>
    </source>
</evidence>
<organism evidence="6 7">
    <name type="scientific">Gymnopus androsaceus JB14</name>
    <dbReference type="NCBI Taxonomy" id="1447944"/>
    <lineage>
        <taxon>Eukaryota</taxon>
        <taxon>Fungi</taxon>
        <taxon>Dikarya</taxon>
        <taxon>Basidiomycota</taxon>
        <taxon>Agaricomycotina</taxon>
        <taxon>Agaricomycetes</taxon>
        <taxon>Agaricomycetidae</taxon>
        <taxon>Agaricales</taxon>
        <taxon>Marasmiineae</taxon>
        <taxon>Omphalotaceae</taxon>
        <taxon>Gymnopus</taxon>
    </lineage>
</organism>
<dbReference type="OrthoDB" id="3353871at2759"/>
<dbReference type="InterPro" id="IPR014720">
    <property type="entry name" value="dsRBD_dom"/>
</dbReference>
<dbReference type="InterPro" id="IPR036389">
    <property type="entry name" value="RNase_III_sf"/>
</dbReference>
<dbReference type="EMBL" id="ML769884">
    <property type="protein sequence ID" value="KAE9386391.1"/>
    <property type="molecule type" value="Genomic_DNA"/>
</dbReference>
<feature type="compositionally biased region" description="Polar residues" evidence="3">
    <location>
        <begin position="181"/>
        <end position="192"/>
    </location>
</feature>
<sequence>MLTKFGDPPALPAIGGEGVDLTALTLSLYSTHRFSVFPTEYSCDRLAQLGQTVLELVVTQYLFKRVPLVDGQTMQTEKDGILNEETIISWLDHCYPTEKERFLRNQPNSPNERQNLCNFFLSYIGAIYLSNGSSTRPVLEEWIIKLISSPSDQAEIIADRLGESSPQAPDPPRYTPPPLSQHFTTPLTPPRQSSSSNHLSTPPSSPIAGPSSNSPTTQVVQILNQTADQKHISYNYPAERVEGADHTPVWVVRCLLDGQEKGCGRGSSKKTAKEKAAHQAIVKMGWPMNG</sequence>
<evidence type="ECO:0000259" key="5">
    <source>
        <dbReference type="PROSITE" id="PS50142"/>
    </source>
</evidence>
<accession>A0A6A4GL46</accession>
<evidence type="ECO:0000259" key="4">
    <source>
        <dbReference type="PROSITE" id="PS50137"/>
    </source>
</evidence>
<name>A0A6A4GL46_9AGAR</name>
<feature type="domain" description="RNase III" evidence="5">
    <location>
        <begin position="39"/>
        <end position="132"/>
    </location>
</feature>
<dbReference type="Pfam" id="PF00035">
    <property type="entry name" value="dsrm"/>
    <property type="match status" value="1"/>
</dbReference>
<dbReference type="GO" id="GO:0006396">
    <property type="term" value="P:RNA processing"/>
    <property type="evidence" value="ECO:0007669"/>
    <property type="project" value="InterPro"/>
</dbReference>
<feature type="compositionally biased region" description="Low complexity" evidence="3">
    <location>
        <begin position="193"/>
        <end position="202"/>
    </location>
</feature>
<dbReference type="GO" id="GO:0004525">
    <property type="term" value="F:ribonuclease III activity"/>
    <property type="evidence" value="ECO:0007669"/>
    <property type="project" value="InterPro"/>
</dbReference>
<dbReference type="PROSITE" id="PS50137">
    <property type="entry name" value="DS_RBD"/>
    <property type="match status" value="1"/>
</dbReference>
<evidence type="ECO:0000256" key="2">
    <source>
        <dbReference type="PROSITE-ProRule" id="PRU00266"/>
    </source>
</evidence>
<dbReference type="SUPFAM" id="SSF69065">
    <property type="entry name" value="RNase III domain-like"/>
    <property type="match status" value="1"/>
</dbReference>
<keyword evidence="7" id="KW-1185">Reference proteome</keyword>
<dbReference type="Pfam" id="PF00636">
    <property type="entry name" value="Ribonuclease_3"/>
    <property type="match status" value="1"/>
</dbReference>